<name>A0A5C1I2I7_9SPHI</name>
<evidence type="ECO:0000259" key="1">
    <source>
        <dbReference type="Pfam" id="PF00535"/>
    </source>
</evidence>
<evidence type="ECO:0000313" key="3">
    <source>
        <dbReference type="Proteomes" id="UP000251402"/>
    </source>
</evidence>
<accession>A0A5C1I2I7</accession>
<dbReference type="EMBL" id="CP043450">
    <property type="protein sequence ID" value="QEM11421.1"/>
    <property type="molecule type" value="Genomic_DNA"/>
</dbReference>
<dbReference type="PANTHER" id="PTHR43685:SF2">
    <property type="entry name" value="GLYCOSYLTRANSFERASE 2-LIKE DOMAIN-CONTAINING PROTEIN"/>
    <property type="match status" value="1"/>
</dbReference>
<feature type="domain" description="Glycosyltransferase 2-like" evidence="1">
    <location>
        <begin position="4"/>
        <end position="128"/>
    </location>
</feature>
<proteinExistence type="predicted"/>
<dbReference type="Proteomes" id="UP000251402">
    <property type="component" value="Chromosome"/>
</dbReference>
<dbReference type="Pfam" id="PF00535">
    <property type="entry name" value="Glycos_transf_2"/>
    <property type="match status" value="1"/>
</dbReference>
<organism evidence="2 3">
    <name type="scientific">Mucilaginibacter rubeus</name>
    <dbReference type="NCBI Taxonomy" id="2027860"/>
    <lineage>
        <taxon>Bacteria</taxon>
        <taxon>Pseudomonadati</taxon>
        <taxon>Bacteroidota</taxon>
        <taxon>Sphingobacteriia</taxon>
        <taxon>Sphingobacteriales</taxon>
        <taxon>Sphingobacteriaceae</taxon>
        <taxon>Mucilaginibacter</taxon>
    </lineage>
</organism>
<dbReference type="AlphaFoldDB" id="A0A5C1I2I7"/>
<dbReference type="PANTHER" id="PTHR43685">
    <property type="entry name" value="GLYCOSYLTRANSFERASE"/>
    <property type="match status" value="1"/>
</dbReference>
<dbReference type="SUPFAM" id="SSF53448">
    <property type="entry name" value="Nucleotide-diphospho-sugar transferases"/>
    <property type="match status" value="1"/>
</dbReference>
<dbReference type="Gene3D" id="3.90.550.10">
    <property type="entry name" value="Spore Coat Polysaccharide Biosynthesis Protein SpsA, Chain A"/>
    <property type="match status" value="1"/>
</dbReference>
<reference evidence="2" key="1">
    <citation type="submission" date="2019-08" db="EMBL/GenBank/DDBJ databases">
        <title>Comparative genome analysis confer to the adaptation heavy metal polluted environment.</title>
        <authorList>
            <person name="Li Y."/>
        </authorList>
    </citation>
    <scope>NUCLEOTIDE SEQUENCE [LARGE SCALE GENOMIC DNA]</scope>
    <source>
        <strain evidence="2">P1</strain>
    </source>
</reference>
<protein>
    <submittedName>
        <fullName evidence="2">Glycosyltransferase</fullName>
    </submittedName>
</protein>
<dbReference type="RefSeq" id="WP_112573958.1">
    <property type="nucleotide sequence ID" value="NZ_CP043450.1"/>
</dbReference>
<dbReference type="CDD" id="cd00761">
    <property type="entry name" value="Glyco_tranf_GTA_type"/>
    <property type="match status" value="1"/>
</dbReference>
<evidence type="ECO:0000313" key="2">
    <source>
        <dbReference type="EMBL" id="QEM11421.1"/>
    </source>
</evidence>
<dbReference type="OrthoDB" id="786280at2"/>
<dbReference type="InterPro" id="IPR029044">
    <property type="entry name" value="Nucleotide-diphossugar_trans"/>
</dbReference>
<sequence length="302" mass="34017">MYLSVVIPTYNPNRERLLATIEGLKKQNAAPEAWELILVDNNSNNKVIDEISLQWKATARVVIEKNQGLTYARLRGVDEAKGDIVIFVDDDNILGESYVQNTITIFTDHPNIGAIGGKSLPELPYEEPEWLPTFYFSLALRDFGDEAIIQQWENKFPEYGPIGAGMAVRKAALQSYRAKINSGKSIITDRKGNSLSSGGDNDILLEIVKSGWDSGYFPQLSLRHIIPAERLEINYLGRLCKDLSKSWIYVLESHGISPWKKIPGWTVPLRKLKSFVVYKAWKNSYNYLKWKGACGTFEGLAG</sequence>
<dbReference type="InterPro" id="IPR001173">
    <property type="entry name" value="Glyco_trans_2-like"/>
</dbReference>
<dbReference type="InterPro" id="IPR050834">
    <property type="entry name" value="Glycosyltransf_2"/>
</dbReference>
<gene>
    <name evidence="2" type="ORF">DEO27_015755</name>
</gene>
<keyword evidence="3" id="KW-1185">Reference proteome</keyword>
<dbReference type="KEGG" id="mrub:DEO27_015755"/>
<dbReference type="GO" id="GO:0016740">
    <property type="term" value="F:transferase activity"/>
    <property type="evidence" value="ECO:0007669"/>
    <property type="project" value="UniProtKB-KW"/>
</dbReference>